<evidence type="ECO:0000313" key="1">
    <source>
        <dbReference type="EMBL" id="KAH7930457.1"/>
    </source>
</evidence>
<comment type="caution">
    <text evidence="1">The sequence shown here is derived from an EMBL/GenBank/DDBJ whole genome shotgun (WGS) entry which is preliminary data.</text>
</comment>
<protein>
    <submittedName>
        <fullName evidence="1">Uncharacterized protein</fullName>
    </submittedName>
</protein>
<dbReference type="EMBL" id="MU266332">
    <property type="protein sequence ID" value="KAH7930457.1"/>
    <property type="molecule type" value="Genomic_DNA"/>
</dbReference>
<proteinExistence type="predicted"/>
<reference evidence="1" key="1">
    <citation type="journal article" date="2021" name="New Phytol.">
        <title>Evolutionary innovations through gain and loss of genes in the ectomycorrhizal Boletales.</title>
        <authorList>
            <person name="Wu G."/>
            <person name="Miyauchi S."/>
            <person name="Morin E."/>
            <person name="Kuo A."/>
            <person name="Drula E."/>
            <person name="Varga T."/>
            <person name="Kohler A."/>
            <person name="Feng B."/>
            <person name="Cao Y."/>
            <person name="Lipzen A."/>
            <person name="Daum C."/>
            <person name="Hundley H."/>
            <person name="Pangilinan J."/>
            <person name="Johnson J."/>
            <person name="Barry K."/>
            <person name="LaButti K."/>
            <person name="Ng V."/>
            <person name="Ahrendt S."/>
            <person name="Min B."/>
            <person name="Choi I.G."/>
            <person name="Park H."/>
            <person name="Plett J.M."/>
            <person name="Magnuson J."/>
            <person name="Spatafora J.W."/>
            <person name="Nagy L.G."/>
            <person name="Henrissat B."/>
            <person name="Grigoriev I.V."/>
            <person name="Yang Z.L."/>
            <person name="Xu J."/>
            <person name="Martin F.M."/>
        </authorList>
    </citation>
    <scope>NUCLEOTIDE SEQUENCE</scope>
    <source>
        <strain evidence="1">KUC20120723A-06</strain>
    </source>
</reference>
<dbReference type="Proteomes" id="UP000790709">
    <property type="component" value="Unassembled WGS sequence"/>
</dbReference>
<accession>A0ACB8BY64</accession>
<keyword evidence="2" id="KW-1185">Reference proteome</keyword>
<name>A0ACB8BY64_9AGAM</name>
<sequence>MPNRVPLLKGSCFCSSVTYAVYAPPVLSAYCHCTNCQRLNACPCTHTMHFGASDFAWTHSEPHLALLDFYDIPLKPYKRRFRCKQCGVGVASLNSNTHRVSVWGAGLERDGEGKIINWEIARPTAHMFYGTRMLNVNDHLGKWEGYEGKSKRLG</sequence>
<organism evidence="1 2">
    <name type="scientific">Leucogyrophana mollusca</name>
    <dbReference type="NCBI Taxonomy" id="85980"/>
    <lineage>
        <taxon>Eukaryota</taxon>
        <taxon>Fungi</taxon>
        <taxon>Dikarya</taxon>
        <taxon>Basidiomycota</taxon>
        <taxon>Agaricomycotina</taxon>
        <taxon>Agaricomycetes</taxon>
        <taxon>Agaricomycetidae</taxon>
        <taxon>Boletales</taxon>
        <taxon>Boletales incertae sedis</taxon>
        <taxon>Leucogyrophana</taxon>
    </lineage>
</organism>
<gene>
    <name evidence="1" type="ORF">BV22DRAFT_1000717</name>
</gene>
<evidence type="ECO:0000313" key="2">
    <source>
        <dbReference type="Proteomes" id="UP000790709"/>
    </source>
</evidence>